<keyword evidence="2" id="KW-0472">Membrane</keyword>
<proteinExistence type="predicted"/>
<feature type="region of interest" description="Disordered" evidence="1">
    <location>
        <begin position="50"/>
        <end position="70"/>
    </location>
</feature>
<dbReference type="EMBL" id="JAJNDB010000008">
    <property type="protein sequence ID" value="MCD2197362.1"/>
    <property type="molecule type" value="Genomic_DNA"/>
</dbReference>
<evidence type="ECO:0000256" key="2">
    <source>
        <dbReference type="SAM" id="Phobius"/>
    </source>
</evidence>
<dbReference type="Proteomes" id="UP001199469">
    <property type="component" value="Unassembled WGS sequence"/>
</dbReference>
<evidence type="ECO:0000313" key="4">
    <source>
        <dbReference type="Proteomes" id="UP001199469"/>
    </source>
</evidence>
<gene>
    <name evidence="3" type="ORF">LQ327_28715</name>
</gene>
<keyword evidence="4" id="KW-1185">Reference proteome</keyword>
<evidence type="ECO:0000313" key="3">
    <source>
        <dbReference type="EMBL" id="MCD2197362.1"/>
    </source>
</evidence>
<evidence type="ECO:0000256" key="1">
    <source>
        <dbReference type="SAM" id="MobiDB-lite"/>
    </source>
</evidence>
<feature type="compositionally biased region" description="Pro residues" evidence="1">
    <location>
        <begin position="53"/>
        <end position="67"/>
    </location>
</feature>
<protein>
    <submittedName>
        <fullName evidence="3">Polysaccharide lyase</fullName>
    </submittedName>
</protein>
<feature type="region of interest" description="Disordered" evidence="1">
    <location>
        <begin position="1"/>
        <end position="21"/>
    </location>
</feature>
<dbReference type="Gene3D" id="2.60.120.200">
    <property type="match status" value="1"/>
</dbReference>
<reference evidence="3 4" key="1">
    <citation type="submission" date="2021-11" db="EMBL/GenBank/DDBJ databases">
        <title>Draft genome sequence of Actinomycetospora sp. SF1 isolated from the rhizosphere soil.</title>
        <authorList>
            <person name="Duangmal K."/>
            <person name="Chantavorakit T."/>
        </authorList>
    </citation>
    <scope>NUCLEOTIDE SEQUENCE [LARGE SCALE GENOMIC DNA]</scope>
    <source>
        <strain evidence="3 4">TBRC 5722</strain>
    </source>
</reference>
<keyword evidence="2" id="KW-0812">Transmembrane</keyword>
<feature type="transmembrane region" description="Helical" evidence="2">
    <location>
        <begin position="24"/>
        <end position="44"/>
    </location>
</feature>
<keyword evidence="3" id="KW-0456">Lyase</keyword>
<feature type="compositionally biased region" description="Pro residues" evidence="1">
    <location>
        <begin position="7"/>
        <end position="19"/>
    </location>
</feature>
<dbReference type="Pfam" id="PF14099">
    <property type="entry name" value="Polysacc_lyase"/>
    <property type="match status" value="1"/>
</dbReference>
<dbReference type="GO" id="GO:0016829">
    <property type="term" value="F:lyase activity"/>
    <property type="evidence" value="ECO:0007669"/>
    <property type="project" value="UniProtKB-KW"/>
</dbReference>
<keyword evidence="2" id="KW-1133">Transmembrane helix</keyword>
<sequence>MTAVCDRPPPQGGPPPGGPDPSRLRLILAAVLAGAVIVLPLVLLTGHGSGGPDAPPIATSPPPPPKPSAALVDPLAAGRLLASRPATGNGVLDSTIGDVASHFDNSGGDGLVNGAARPSFVDGKAITFAIPGGGERSEVLPLLPEYHEGDDLWVHDVSTLHGLPTDTQTWQLVLQWHQRGGTGSPPVALEAGKGRLRLANVGTDEQDVGALGPNDTIDVVVHVHFSRDPAKSVVDVWRDGLPKVVNYHPPRGTMIDAGDYLKVGLYRDPSITQDSSMTTKRLVVGPTDASINATGITPR</sequence>
<organism evidence="3 4">
    <name type="scientific">Actinomycetospora endophytica</name>
    <dbReference type="NCBI Taxonomy" id="2291215"/>
    <lineage>
        <taxon>Bacteria</taxon>
        <taxon>Bacillati</taxon>
        <taxon>Actinomycetota</taxon>
        <taxon>Actinomycetes</taxon>
        <taxon>Pseudonocardiales</taxon>
        <taxon>Pseudonocardiaceae</taxon>
        <taxon>Actinomycetospora</taxon>
    </lineage>
</organism>
<accession>A0ABS8PHF6</accession>
<dbReference type="InterPro" id="IPR025975">
    <property type="entry name" value="Polysacc_lyase"/>
</dbReference>
<dbReference type="RefSeq" id="WP_230739378.1">
    <property type="nucleotide sequence ID" value="NZ_JAJNDB010000008.1"/>
</dbReference>
<name>A0ABS8PHF6_9PSEU</name>
<comment type="caution">
    <text evidence="3">The sequence shown here is derived from an EMBL/GenBank/DDBJ whole genome shotgun (WGS) entry which is preliminary data.</text>
</comment>